<dbReference type="InterPro" id="IPR020472">
    <property type="entry name" value="WD40_PAC1"/>
</dbReference>
<keyword evidence="1 3" id="KW-0853">WD repeat</keyword>
<dbReference type="Pfam" id="PF07676">
    <property type="entry name" value="PD40"/>
    <property type="match status" value="1"/>
</dbReference>
<dbReference type="InterPro" id="IPR036322">
    <property type="entry name" value="WD40_repeat_dom_sf"/>
</dbReference>
<dbReference type="AlphaFoldDB" id="A0A6M5YK58"/>
<evidence type="ECO:0000313" key="5">
    <source>
        <dbReference type="EMBL" id="QJW93720.1"/>
    </source>
</evidence>
<evidence type="ECO:0000256" key="4">
    <source>
        <dbReference type="SAM" id="MobiDB-lite"/>
    </source>
</evidence>
<evidence type="ECO:0008006" key="7">
    <source>
        <dbReference type="Google" id="ProtNLM"/>
    </source>
</evidence>
<dbReference type="Pfam" id="PF00400">
    <property type="entry name" value="WD40"/>
    <property type="match status" value="5"/>
</dbReference>
<feature type="repeat" description="WD" evidence="3">
    <location>
        <begin position="4"/>
        <end position="36"/>
    </location>
</feature>
<dbReference type="SMART" id="SM00320">
    <property type="entry name" value="WD40"/>
    <property type="match status" value="6"/>
</dbReference>
<evidence type="ECO:0000256" key="1">
    <source>
        <dbReference type="ARBA" id="ARBA00022574"/>
    </source>
</evidence>
<dbReference type="InterPro" id="IPR001680">
    <property type="entry name" value="WD40_rpt"/>
</dbReference>
<reference evidence="6" key="1">
    <citation type="submission" date="2020-05" db="EMBL/GenBank/DDBJ databases">
        <title>Frigoriglobus tundricola gen. nov., sp. nov., a psychrotolerant cellulolytic planctomycete of the family Gemmataceae with two divergent copies of 16S rRNA gene.</title>
        <authorList>
            <person name="Kulichevskaya I.S."/>
            <person name="Ivanova A.A."/>
            <person name="Naumoff D.G."/>
            <person name="Beletsky A.V."/>
            <person name="Rijpstra W.I.C."/>
            <person name="Sinninghe Damste J.S."/>
            <person name="Mardanov A.V."/>
            <person name="Ravin N.V."/>
            <person name="Dedysh S.N."/>
        </authorList>
    </citation>
    <scope>NUCLEOTIDE SEQUENCE [LARGE SCALE GENOMIC DNA]</scope>
    <source>
        <strain evidence="6">PL17</strain>
    </source>
</reference>
<organism evidence="5 6">
    <name type="scientific">Frigoriglobus tundricola</name>
    <dbReference type="NCBI Taxonomy" id="2774151"/>
    <lineage>
        <taxon>Bacteria</taxon>
        <taxon>Pseudomonadati</taxon>
        <taxon>Planctomycetota</taxon>
        <taxon>Planctomycetia</taxon>
        <taxon>Gemmatales</taxon>
        <taxon>Gemmataceae</taxon>
        <taxon>Frigoriglobus</taxon>
    </lineage>
</organism>
<dbReference type="InterPro" id="IPR015943">
    <property type="entry name" value="WD40/YVTN_repeat-like_dom_sf"/>
</dbReference>
<name>A0A6M5YK58_9BACT</name>
<dbReference type="PROSITE" id="PS50082">
    <property type="entry name" value="WD_REPEATS_2"/>
    <property type="match status" value="3"/>
</dbReference>
<sequence>MIVIQPHTACVNVAAFTPNGRSLASVSQDGWAKVWDPAALHTGRPLWEVDAETDEGDGAGWRLNSGLSHAQFTADGKWLITSGWGRHLRAWDAKTGKPKWEVHKPDGYGGVGTLVVSRDGTRVAFAGGYIGIPERVFVLDTKTHTVVKTLRGHDNACGALAAGPEGLASGGADKHVKFWSWDTGRCYHDLALRGVVRGLVFSPDGSRLAAAGGSAVFVWDMVAPTRGTRRGREDPAAGAAAKKGRRKPGGLRQFRGHTDQIQCLDFAPDGATIASSAHDGTVRIWDPASGAELRAFAPQVGKLHHVAFAPDGLTLAFTSERGHLGVLDLDG</sequence>
<dbReference type="PROSITE" id="PS50294">
    <property type="entry name" value="WD_REPEATS_REGION"/>
    <property type="match status" value="2"/>
</dbReference>
<feature type="region of interest" description="Disordered" evidence="4">
    <location>
        <begin position="228"/>
        <end position="252"/>
    </location>
</feature>
<keyword evidence="6" id="KW-1185">Reference proteome</keyword>
<evidence type="ECO:0000256" key="3">
    <source>
        <dbReference type="PROSITE-ProRule" id="PRU00221"/>
    </source>
</evidence>
<proteinExistence type="predicted"/>
<dbReference type="RefSeq" id="WP_171475960.1">
    <property type="nucleotide sequence ID" value="NZ_CP053452.2"/>
</dbReference>
<dbReference type="PANTHER" id="PTHR19879">
    <property type="entry name" value="TRANSCRIPTION INITIATION FACTOR TFIID"/>
    <property type="match status" value="1"/>
</dbReference>
<evidence type="ECO:0000313" key="6">
    <source>
        <dbReference type="Proteomes" id="UP000503447"/>
    </source>
</evidence>
<evidence type="ECO:0000256" key="2">
    <source>
        <dbReference type="ARBA" id="ARBA00022737"/>
    </source>
</evidence>
<dbReference type="PRINTS" id="PR00320">
    <property type="entry name" value="GPROTEINBRPT"/>
</dbReference>
<dbReference type="Gene3D" id="2.130.10.10">
    <property type="entry name" value="YVTN repeat-like/Quinoprotein amine dehydrogenase"/>
    <property type="match status" value="3"/>
</dbReference>
<feature type="repeat" description="WD" evidence="3">
    <location>
        <begin position="150"/>
        <end position="189"/>
    </location>
</feature>
<dbReference type="SUPFAM" id="SSF50978">
    <property type="entry name" value="WD40 repeat-like"/>
    <property type="match status" value="1"/>
</dbReference>
<keyword evidence="2" id="KW-0677">Repeat</keyword>
<accession>A0A6M5YK58</accession>
<gene>
    <name evidence="5" type="ORF">FTUN_1231</name>
</gene>
<dbReference type="Proteomes" id="UP000503447">
    <property type="component" value="Chromosome"/>
</dbReference>
<dbReference type="KEGG" id="ftj:FTUN_1231"/>
<protein>
    <recommendedName>
        <fullName evidence="7">WD-40 repeat protein</fullName>
    </recommendedName>
</protein>
<dbReference type="InterPro" id="IPR011659">
    <property type="entry name" value="WD40"/>
</dbReference>
<feature type="repeat" description="WD" evidence="3">
    <location>
        <begin position="254"/>
        <end position="295"/>
    </location>
</feature>
<dbReference type="EMBL" id="CP053452">
    <property type="protein sequence ID" value="QJW93720.1"/>
    <property type="molecule type" value="Genomic_DNA"/>
</dbReference>
<dbReference type="PANTHER" id="PTHR19879:SF9">
    <property type="entry name" value="TRANSCRIPTION INITIATION FACTOR TFIID SUBUNIT 5"/>
    <property type="match status" value="1"/>
</dbReference>